<dbReference type="KEGG" id="gsh:117346143"/>
<dbReference type="FunFam" id="1.10.510.10:FF:000510">
    <property type="entry name" value="Inactive tyrosine-protein kinase PRAG1"/>
    <property type="match status" value="1"/>
</dbReference>
<evidence type="ECO:0000313" key="13">
    <source>
        <dbReference type="Proteomes" id="UP000515159"/>
    </source>
</evidence>
<dbReference type="OrthoDB" id="9886644at2759"/>
<keyword evidence="5" id="KW-0597">Phosphoprotein</keyword>
<feature type="compositionally biased region" description="Polar residues" evidence="11">
    <location>
        <begin position="960"/>
        <end position="973"/>
    </location>
</feature>
<feature type="compositionally biased region" description="Polar residues" evidence="11">
    <location>
        <begin position="908"/>
        <end position="920"/>
    </location>
</feature>
<feature type="region of interest" description="Disordered" evidence="11">
    <location>
        <begin position="630"/>
        <end position="663"/>
    </location>
</feature>
<organism evidence="13 14">
    <name type="scientific">Geotrypetes seraphini</name>
    <name type="common">Gaboon caecilian</name>
    <name type="synonym">Caecilia seraphini</name>
    <dbReference type="NCBI Taxonomy" id="260995"/>
    <lineage>
        <taxon>Eukaryota</taxon>
        <taxon>Metazoa</taxon>
        <taxon>Chordata</taxon>
        <taxon>Craniata</taxon>
        <taxon>Vertebrata</taxon>
        <taxon>Euteleostomi</taxon>
        <taxon>Amphibia</taxon>
        <taxon>Gymnophiona</taxon>
        <taxon>Geotrypetes</taxon>
    </lineage>
</organism>
<dbReference type="CTD" id="157285"/>
<evidence type="ECO:0000313" key="14">
    <source>
        <dbReference type="RefSeq" id="XP_033771439.1"/>
    </source>
</evidence>
<dbReference type="RefSeq" id="XP_033771439.1">
    <property type="nucleotide sequence ID" value="XM_033915548.1"/>
</dbReference>
<dbReference type="SMART" id="SM00220">
    <property type="entry name" value="S_TKc"/>
    <property type="match status" value="1"/>
</dbReference>
<accession>A0A6P8NLH4</accession>
<evidence type="ECO:0000256" key="2">
    <source>
        <dbReference type="ARBA" id="ARBA00004246"/>
    </source>
</evidence>
<dbReference type="PANTHER" id="PTHR22972">
    <property type="entry name" value="SERINE/THREONINE PROTEIN KINASE"/>
    <property type="match status" value="1"/>
</dbReference>
<dbReference type="Gene3D" id="1.10.510.10">
    <property type="entry name" value="Transferase(Phosphotransferase) domain 1"/>
    <property type="match status" value="1"/>
</dbReference>
<keyword evidence="4" id="KW-0963">Cytoplasm</keyword>
<keyword evidence="7" id="KW-0539">Nucleus</keyword>
<dbReference type="InParanoid" id="A0A6P8NLH4"/>
<dbReference type="GeneID" id="117346143"/>
<dbReference type="GO" id="GO:0005634">
    <property type="term" value="C:nucleus"/>
    <property type="evidence" value="ECO:0007669"/>
    <property type="project" value="UniProtKB-SubCell"/>
</dbReference>
<dbReference type="InterPro" id="IPR000719">
    <property type="entry name" value="Prot_kinase_dom"/>
</dbReference>
<reference evidence="14" key="1">
    <citation type="submission" date="2025-08" db="UniProtKB">
        <authorList>
            <consortium name="RefSeq"/>
        </authorList>
    </citation>
    <scope>IDENTIFICATION</scope>
</reference>
<keyword evidence="14" id="KW-0808">Transferase</keyword>
<dbReference type="Proteomes" id="UP000515159">
    <property type="component" value="Chromosome 1"/>
</dbReference>
<dbReference type="PROSITE" id="PS00109">
    <property type="entry name" value="PROTEIN_KINASE_TYR"/>
    <property type="match status" value="1"/>
</dbReference>
<keyword evidence="14" id="KW-0418">Kinase</keyword>
<dbReference type="SUPFAM" id="SSF56112">
    <property type="entry name" value="Protein kinase-like (PK-like)"/>
    <property type="match status" value="1"/>
</dbReference>
<dbReference type="InterPro" id="IPR008266">
    <property type="entry name" value="Tyr_kinase_AS"/>
</dbReference>
<evidence type="ECO:0000256" key="11">
    <source>
        <dbReference type="SAM" id="MobiDB-lite"/>
    </source>
</evidence>
<dbReference type="InterPro" id="IPR051511">
    <property type="entry name" value="MitoQC_Scaffold_Kinases"/>
</dbReference>
<evidence type="ECO:0000256" key="9">
    <source>
        <dbReference type="ARBA" id="ARBA00072730"/>
    </source>
</evidence>
<feature type="region of interest" description="Disordered" evidence="11">
    <location>
        <begin position="323"/>
        <end position="343"/>
    </location>
</feature>
<evidence type="ECO:0000256" key="1">
    <source>
        <dbReference type="ARBA" id="ARBA00004123"/>
    </source>
</evidence>
<evidence type="ECO:0000256" key="3">
    <source>
        <dbReference type="ARBA" id="ARBA00004496"/>
    </source>
</evidence>
<feature type="compositionally biased region" description="Polar residues" evidence="11">
    <location>
        <begin position="938"/>
        <end position="953"/>
    </location>
</feature>
<evidence type="ECO:0000256" key="8">
    <source>
        <dbReference type="ARBA" id="ARBA00038349"/>
    </source>
</evidence>
<dbReference type="GO" id="GO:0004672">
    <property type="term" value="F:protein kinase activity"/>
    <property type="evidence" value="ECO:0007669"/>
    <property type="project" value="InterPro"/>
</dbReference>
<dbReference type="FunCoup" id="A0A6P8NLH4">
    <property type="interactions" value="1560"/>
</dbReference>
<proteinExistence type="inferred from homology"/>
<comment type="similarity">
    <text evidence="8">Belongs to the protein kinase superfamily.</text>
</comment>
<evidence type="ECO:0000256" key="5">
    <source>
        <dbReference type="ARBA" id="ARBA00022553"/>
    </source>
</evidence>
<gene>
    <name evidence="14" type="primary">PRAG1</name>
</gene>
<evidence type="ECO:0000259" key="12">
    <source>
        <dbReference type="PROSITE" id="PS50011"/>
    </source>
</evidence>
<dbReference type="GO" id="GO:0005524">
    <property type="term" value="F:ATP binding"/>
    <property type="evidence" value="ECO:0007669"/>
    <property type="project" value="InterPro"/>
</dbReference>
<evidence type="ECO:0000256" key="4">
    <source>
        <dbReference type="ARBA" id="ARBA00022490"/>
    </source>
</evidence>
<sequence>MKQTPPSRVLFASFFMFRRGRHTLSGSNTVAGVLSVCNAVPALDHLRLEATRGKLNDRLVVGGGEGDSSGLSDFPNRLGKAPRSRVQNERGHSGARMHAAVALNGAGPKMSACSDFVEHVWKPGSCKNCFHPRASHKLLQPFGDPGASTVPASQGPSGAGIKGESVLLEDDCVAASPYSKPTIAVKPTMMSLDASDAWVEMNMNGDNIPQVSWRTPLVKQSILKSSDEKKNRFDNLRLDTVLHNTAENDSSRYFLGCSLMGLQSPESKLERPGFINEIGEQGNRSTFLCKEMLTAAHDRVHQDSAHPHERGVGCKDLIGCPPFQPREGTAESPNGTNGHSPSFMGEGGDYCQITQCYSNESLLQGSKLEETKLLLYGDTSSNSVFHNQDASVNSRAKMARTLKPGDEEDSFVNLGLSFQEERSLLVCLQNTCLERKKGSLVSESSSLSDVLSCDDGGDSPAASSHEVTYHPQARELDLPENPKAGSSAASLLNPRKGSGPDSSLTHHVHPSRSEPIYAEITKRKKMPSGNAGKPANTERPLTLSSCKEQVRETCEQSTRHWSSEREHHDTSPQVPAKITIMAAHAEEENRTIYLSSPDSAVGVQWSCLSPASNPDSGSLSPFFQWSEGCQASKGRNQSGDGHELHTQAAIRSPVAPSKVSKTSRLISEGSLSPVVNSPVSELCDTTNQCTDGAPSSKRFTCLGADTSACGMPVSPSHSSNKTIAEIDKCLPSVVADRRHKYHGAAWIRQCRIDEEEEEEQPFSHHLKTKGKERSGSLTSSSTTYSSAEDSSLQGSKPREGMSKSASCPFELAKDKSKTEGFTSPPPPPPKKQTRHILKMNKSSLELEKFSHGSTESLPSPSRAPTVRFIAGSTDSLASDTRTEGGLSCEVVQSPMPPSPVHGMRKLSPSASFPTVSSEDPQQGGALRPPPLPQKKTVSRTASAPDNSSWNQASPERRTGRPSSPKLSLSHSENNVCSQEASQFSCPSSPGDNHPLFSSCESLEKGCRGQVHRNRAGLQNRATPSFSSSQLSVSGHLSSGSNLQLHHLLSNIDSKEGVYAKLGGLYAESLRRLTAKCEDCFMRNQKTELHFDETSWSLFKLTCNKPCCDAGDSIYYCASCAKDPQNNYAVKICKAQESKTASYCSLSLPIHFNIQQDCGHFLASVPSSMIQSTDILKSTSATSSTSPSLPTSEHECVVVITREVPHQTAADYVKDSVSGHSALPEIYERRVCLLLLQLCNGLEHLKEHGIIHRDLCLENLLLVHCKPSPGCGKPKDDKHLPRLIISNFSKAKQRSGAVDSKLKKDQARLAPEIVSASQYKKFDEFQTGILIYELLHQSNPFEERTFLREQEYSQEDLPPLPNLSIYSQGLERLARLLLEADPIKRIRITEAKKILQCLLWGPRKDLASQPFCHEDALHVALQNWIDMKRALMMMKFAERALDPGRGIELEDWLCCQYLASAYPCFLYHTLRHLQLL</sequence>
<feature type="compositionally biased region" description="Polar residues" evidence="11">
    <location>
        <begin position="630"/>
        <end position="639"/>
    </location>
</feature>
<feature type="region of interest" description="Disordered" evidence="11">
    <location>
        <begin position="66"/>
        <end position="93"/>
    </location>
</feature>
<keyword evidence="13" id="KW-1185">Reference proteome</keyword>
<feature type="compositionally biased region" description="Polar residues" evidence="11">
    <location>
        <begin position="331"/>
        <end position="340"/>
    </location>
</feature>
<dbReference type="PANTHER" id="PTHR22972:SF3">
    <property type="entry name" value="INACTIVE TYROSINE-PROTEIN KINASE PRAG1"/>
    <property type="match status" value="1"/>
</dbReference>
<dbReference type="GO" id="GO:0005737">
    <property type="term" value="C:cytoplasm"/>
    <property type="evidence" value="ECO:0007669"/>
    <property type="project" value="UniProtKB-SubCell"/>
</dbReference>
<feature type="compositionally biased region" description="Basic and acidic residues" evidence="11">
    <location>
        <begin position="548"/>
        <end position="570"/>
    </location>
</feature>
<name>A0A6P8NLH4_GEOSA</name>
<dbReference type="Pfam" id="PF00069">
    <property type="entry name" value="Pkinase"/>
    <property type="match status" value="1"/>
</dbReference>
<feature type="compositionally biased region" description="Low complexity" evidence="11">
    <location>
        <begin position="775"/>
        <end position="791"/>
    </location>
</feature>
<feature type="domain" description="Protein kinase" evidence="12">
    <location>
        <begin position="996"/>
        <end position="1398"/>
    </location>
</feature>
<evidence type="ECO:0000256" key="6">
    <source>
        <dbReference type="ARBA" id="ARBA00022949"/>
    </source>
</evidence>
<feature type="region of interest" description="Disordered" evidence="11">
    <location>
        <begin position="757"/>
        <end position="973"/>
    </location>
</feature>
<evidence type="ECO:0000256" key="10">
    <source>
        <dbReference type="ARBA" id="ARBA00079294"/>
    </source>
</evidence>
<dbReference type="GO" id="GO:0005925">
    <property type="term" value="C:focal adhesion"/>
    <property type="evidence" value="ECO:0007669"/>
    <property type="project" value="UniProtKB-SubCell"/>
</dbReference>
<dbReference type="InterPro" id="IPR011009">
    <property type="entry name" value="Kinase-like_dom_sf"/>
</dbReference>
<dbReference type="PROSITE" id="PS50011">
    <property type="entry name" value="PROTEIN_KINASE_DOM"/>
    <property type="match status" value="1"/>
</dbReference>
<comment type="subcellular location">
    <subcellularLocation>
        <location evidence="2">Cell junction</location>
        <location evidence="2">Focal adhesion</location>
    </subcellularLocation>
    <subcellularLocation>
        <location evidence="3">Cytoplasm</location>
    </subcellularLocation>
    <subcellularLocation>
        <location evidence="1">Nucleus</location>
    </subcellularLocation>
</comment>
<keyword evidence="6" id="KW-0965">Cell junction</keyword>
<evidence type="ECO:0000256" key="7">
    <source>
        <dbReference type="ARBA" id="ARBA00023242"/>
    </source>
</evidence>
<feature type="region of interest" description="Disordered" evidence="11">
    <location>
        <begin position="448"/>
        <end position="573"/>
    </location>
</feature>
<protein>
    <recommendedName>
        <fullName evidence="9">Inactive tyrosine-protein kinase PRAG1</fullName>
    </recommendedName>
    <alternativeName>
        <fullName evidence="10">PEAK1-related kinase-activating pseudokinase 1</fullName>
    </alternativeName>
</protein>